<dbReference type="GO" id="GO:0015833">
    <property type="term" value="P:peptide transport"/>
    <property type="evidence" value="ECO:0007669"/>
    <property type="project" value="TreeGrafter"/>
</dbReference>
<dbReference type="GO" id="GO:0042597">
    <property type="term" value="C:periplasmic space"/>
    <property type="evidence" value="ECO:0007669"/>
    <property type="project" value="UniProtKB-ARBA"/>
</dbReference>
<dbReference type="InterPro" id="IPR030678">
    <property type="entry name" value="Peptide/Ni-bd"/>
</dbReference>
<dbReference type="EMBL" id="RJMB01000021">
    <property type="protein sequence ID" value="RNL82705.1"/>
    <property type="molecule type" value="Genomic_DNA"/>
</dbReference>
<evidence type="ECO:0000313" key="6">
    <source>
        <dbReference type="Proteomes" id="UP000269198"/>
    </source>
</evidence>
<evidence type="ECO:0000256" key="2">
    <source>
        <dbReference type="ARBA" id="ARBA00022448"/>
    </source>
</evidence>
<dbReference type="OrthoDB" id="9046151at2"/>
<gene>
    <name evidence="5" type="ORF">EFW17_18270</name>
</gene>
<protein>
    <submittedName>
        <fullName evidence="5">ABC transporter substrate-binding protein</fullName>
    </submittedName>
</protein>
<dbReference type="PANTHER" id="PTHR30290">
    <property type="entry name" value="PERIPLASMIC BINDING COMPONENT OF ABC TRANSPORTER"/>
    <property type="match status" value="1"/>
</dbReference>
<dbReference type="PANTHER" id="PTHR30290:SF9">
    <property type="entry name" value="OLIGOPEPTIDE-BINDING PROTEIN APPA"/>
    <property type="match status" value="1"/>
</dbReference>
<organism evidence="5 6">
    <name type="scientific">Halostreptopolyspora alba</name>
    <dbReference type="NCBI Taxonomy" id="2487137"/>
    <lineage>
        <taxon>Bacteria</taxon>
        <taxon>Bacillati</taxon>
        <taxon>Actinomycetota</taxon>
        <taxon>Actinomycetes</taxon>
        <taxon>Streptosporangiales</taxon>
        <taxon>Nocardiopsidaceae</taxon>
        <taxon>Halostreptopolyspora</taxon>
    </lineage>
</organism>
<dbReference type="AlphaFoldDB" id="A0A3N0E4F5"/>
<dbReference type="Gene3D" id="3.40.190.10">
    <property type="entry name" value="Periplasmic binding protein-like II"/>
    <property type="match status" value="1"/>
</dbReference>
<dbReference type="PIRSF" id="PIRSF002741">
    <property type="entry name" value="MppA"/>
    <property type="match status" value="1"/>
</dbReference>
<accession>A0A3N0E4F5</accession>
<evidence type="ECO:0000259" key="4">
    <source>
        <dbReference type="Pfam" id="PF00496"/>
    </source>
</evidence>
<feature type="domain" description="Solute-binding protein family 5" evidence="4">
    <location>
        <begin position="42"/>
        <end position="375"/>
    </location>
</feature>
<name>A0A3N0E4F5_9ACTN</name>
<dbReference type="GO" id="GO:0043190">
    <property type="term" value="C:ATP-binding cassette (ABC) transporter complex"/>
    <property type="evidence" value="ECO:0007669"/>
    <property type="project" value="InterPro"/>
</dbReference>
<keyword evidence="6" id="KW-1185">Reference proteome</keyword>
<sequence>MTIGFTAEPASLDFTTDDGVAIPEVLLTNVYEGLVELDADGEVRPALAESWDVSDDRRTYTFQLQPDVTFSDGESFTAEDVKFSIERAQEEWTISVADVMDVVDSVTVDSPTEVTVELSQPSNAWLYAMTTRVGAMFSPTGVDNLDTDPVGTGPYEVADWTRGDSITLQRRDDYWGERPAMETVEFRYFDDENALNNAMLTGDLDVISNVAAAESLDQFTGDDRYQVIEGTTNGEVVLALNHDRDVFSDKRVRRAIAHAIDQEALLETVWSGHGELIGSMVPPTDPWYEDLSDVHPHDPERAEELLEEAGVTDLTLDFPVPNLPYAMDTAQVVQSDLAEVGITTEIEPLEFPAVWLEDVFTGHDYDMTVIQHSEGRDMPTFGDPDYYWGYDNEEVQDLLDRADRSGGDERVEHMRHAADILATDVAAVFLYLQPMLVVADSEVEGLPENRVSESFDVTGLSRG</sequence>
<dbReference type="Proteomes" id="UP000269198">
    <property type="component" value="Unassembled WGS sequence"/>
</dbReference>
<comment type="similarity">
    <text evidence="1">Belongs to the bacterial solute-binding protein 5 family.</text>
</comment>
<dbReference type="SUPFAM" id="SSF53850">
    <property type="entry name" value="Periplasmic binding protein-like II"/>
    <property type="match status" value="1"/>
</dbReference>
<keyword evidence="2" id="KW-0813">Transport</keyword>
<evidence type="ECO:0000256" key="3">
    <source>
        <dbReference type="ARBA" id="ARBA00022729"/>
    </source>
</evidence>
<dbReference type="Gene3D" id="3.10.105.10">
    <property type="entry name" value="Dipeptide-binding Protein, Domain 3"/>
    <property type="match status" value="1"/>
</dbReference>
<proteinExistence type="inferred from homology"/>
<keyword evidence="3" id="KW-0732">Signal</keyword>
<evidence type="ECO:0000313" key="5">
    <source>
        <dbReference type="EMBL" id="RNL82705.1"/>
    </source>
</evidence>
<dbReference type="Pfam" id="PF00496">
    <property type="entry name" value="SBP_bac_5"/>
    <property type="match status" value="1"/>
</dbReference>
<dbReference type="InterPro" id="IPR000914">
    <property type="entry name" value="SBP_5_dom"/>
</dbReference>
<dbReference type="GO" id="GO:1904680">
    <property type="term" value="F:peptide transmembrane transporter activity"/>
    <property type="evidence" value="ECO:0007669"/>
    <property type="project" value="TreeGrafter"/>
</dbReference>
<reference evidence="5 6" key="1">
    <citation type="submission" date="2018-11" db="EMBL/GenBank/DDBJ databases">
        <title>The genome draft of YIM 96095.</title>
        <authorList>
            <person name="Tang S.-K."/>
            <person name="Chunyu W.-X."/>
            <person name="Feng Y.-Z."/>
        </authorList>
    </citation>
    <scope>NUCLEOTIDE SEQUENCE [LARGE SCALE GENOMIC DNA]</scope>
    <source>
        <strain evidence="5 6">YIM 96095</strain>
    </source>
</reference>
<comment type="caution">
    <text evidence="5">The sequence shown here is derived from an EMBL/GenBank/DDBJ whole genome shotgun (WGS) entry which is preliminary data.</text>
</comment>
<dbReference type="InterPro" id="IPR039424">
    <property type="entry name" value="SBP_5"/>
</dbReference>
<evidence type="ECO:0000256" key="1">
    <source>
        <dbReference type="ARBA" id="ARBA00005695"/>
    </source>
</evidence>
<dbReference type="CDD" id="cd08494">
    <property type="entry name" value="PBP2_NikA_DppA_OppA_like_6"/>
    <property type="match status" value="1"/>
</dbReference>